<evidence type="ECO:0000256" key="1">
    <source>
        <dbReference type="SAM" id="SignalP"/>
    </source>
</evidence>
<organism evidence="2 3">
    <name type="scientific">Mucilaginibacter aquariorum</name>
    <dbReference type="NCBI Taxonomy" id="2967225"/>
    <lineage>
        <taxon>Bacteria</taxon>
        <taxon>Pseudomonadati</taxon>
        <taxon>Bacteroidota</taxon>
        <taxon>Sphingobacteriia</taxon>
        <taxon>Sphingobacteriales</taxon>
        <taxon>Sphingobacteriaceae</taxon>
        <taxon>Mucilaginibacter</taxon>
    </lineage>
</organism>
<keyword evidence="1" id="KW-0732">Signal</keyword>
<dbReference type="InterPro" id="IPR038360">
    <property type="entry name" value="DUF4844_sf"/>
</dbReference>
<name>A0ABT1T003_9SPHI</name>
<dbReference type="Gene3D" id="1.20.1480.40">
    <property type="entry name" value="Uncharacterised protein PF16133, DUF4844"/>
    <property type="match status" value="1"/>
</dbReference>
<evidence type="ECO:0000313" key="2">
    <source>
        <dbReference type="EMBL" id="MCQ6957914.1"/>
    </source>
</evidence>
<reference evidence="2 3" key="1">
    <citation type="submission" date="2022-07" db="EMBL/GenBank/DDBJ databases">
        <title>Mucilaginibacter sp. JC4.</title>
        <authorList>
            <person name="Le V."/>
            <person name="Ko S.-R."/>
            <person name="Ahn C.-Y."/>
            <person name="Oh H.-M."/>
        </authorList>
    </citation>
    <scope>NUCLEOTIDE SEQUENCE [LARGE SCALE GENOMIC DNA]</scope>
    <source>
        <strain evidence="2 3">JC4</strain>
    </source>
</reference>
<proteinExistence type="predicted"/>
<gene>
    <name evidence="2" type="ORF">NPE20_08095</name>
</gene>
<keyword evidence="3" id="KW-1185">Reference proteome</keyword>
<sequence>MKKLLGVILVLVALVHNIASAQDENYQAKQQLHQFKLKTKLQPESGEVNFRGLSKPELQSKLNSLLNVAADEFIKILNDGPTDKKFQESIAQGLTRFNPFYTDLDTEDKTRICTYFEELMDDVGLESSGGVINKWMYGFDPTVKQ</sequence>
<dbReference type="InterPro" id="IPR032301">
    <property type="entry name" value="DUF4844"/>
</dbReference>
<feature type="chain" id="PRO_5045763761" evidence="1">
    <location>
        <begin position="22"/>
        <end position="145"/>
    </location>
</feature>
<comment type="caution">
    <text evidence="2">The sequence shown here is derived from an EMBL/GenBank/DDBJ whole genome shotgun (WGS) entry which is preliminary data.</text>
</comment>
<dbReference type="Pfam" id="PF16133">
    <property type="entry name" value="DUF4844"/>
    <property type="match status" value="1"/>
</dbReference>
<dbReference type="EMBL" id="JANHOH010000001">
    <property type="protein sequence ID" value="MCQ6957914.1"/>
    <property type="molecule type" value="Genomic_DNA"/>
</dbReference>
<accession>A0ABT1T003</accession>
<dbReference type="RefSeq" id="WP_256538104.1">
    <property type="nucleotide sequence ID" value="NZ_JANHOH010000001.1"/>
</dbReference>
<protein>
    <submittedName>
        <fullName evidence="2">DUF4844 domain-containing protein</fullName>
    </submittedName>
</protein>
<evidence type="ECO:0000313" key="3">
    <source>
        <dbReference type="Proteomes" id="UP001204376"/>
    </source>
</evidence>
<dbReference type="Proteomes" id="UP001204376">
    <property type="component" value="Unassembled WGS sequence"/>
</dbReference>
<feature type="signal peptide" evidence="1">
    <location>
        <begin position="1"/>
        <end position="21"/>
    </location>
</feature>